<evidence type="ECO:0000256" key="2">
    <source>
        <dbReference type="SAM" id="Phobius"/>
    </source>
</evidence>
<gene>
    <name evidence="3" type="ORF">PMAYCL1PPCAC_19867</name>
</gene>
<dbReference type="AlphaFoldDB" id="A0AAN5CT96"/>
<dbReference type="Pfam" id="PF03125">
    <property type="entry name" value="Sre"/>
    <property type="match status" value="1"/>
</dbReference>
<organism evidence="3 4">
    <name type="scientific">Pristionchus mayeri</name>
    <dbReference type="NCBI Taxonomy" id="1317129"/>
    <lineage>
        <taxon>Eukaryota</taxon>
        <taxon>Metazoa</taxon>
        <taxon>Ecdysozoa</taxon>
        <taxon>Nematoda</taxon>
        <taxon>Chromadorea</taxon>
        <taxon>Rhabditida</taxon>
        <taxon>Rhabditina</taxon>
        <taxon>Diplogasteromorpha</taxon>
        <taxon>Diplogasteroidea</taxon>
        <taxon>Neodiplogasteridae</taxon>
        <taxon>Pristionchus</taxon>
    </lineage>
</organism>
<evidence type="ECO:0000313" key="4">
    <source>
        <dbReference type="Proteomes" id="UP001328107"/>
    </source>
</evidence>
<comment type="caution">
    <text evidence="3">The sequence shown here is derived from an EMBL/GenBank/DDBJ whole genome shotgun (WGS) entry which is preliminary data.</text>
</comment>
<protein>
    <recommendedName>
        <fullName evidence="5">G protein-coupled receptor</fullName>
    </recommendedName>
</protein>
<name>A0AAN5CT96_9BILA</name>
<dbReference type="PANTHER" id="PTHR23128">
    <property type="entry name" value="SERPENTINE RECEPTOR, CLASS E (EPSILON)-RELATED"/>
    <property type="match status" value="1"/>
</dbReference>
<sequence>EKKRRPYISVGLLSIDVIIGVIYASNRALELFDIPNPIVFTLAFAVGFAPTAIAVTLVVINKRRLKGILLSNNYTLSTKYQLQENLWAFK</sequence>
<dbReference type="EMBL" id="BTRK01000004">
    <property type="protein sequence ID" value="GMR49672.1"/>
    <property type="molecule type" value="Genomic_DNA"/>
</dbReference>
<evidence type="ECO:0000313" key="3">
    <source>
        <dbReference type="EMBL" id="GMR49672.1"/>
    </source>
</evidence>
<dbReference type="GO" id="GO:0016020">
    <property type="term" value="C:membrane"/>
    <property type="evidence" value="ECO:0007669"/>
    <property type="project" value="InterPro"/>
</dbReference>
<evidence type="ECO:0008006" key="5">
    <source>
        <dbReference type="Google" id="ProtNLM"/>
    </source>
</evidence>
<reference evidence="4" key="1">
    <citation type="submission" date="2022-10" db="EMBL/GenBank/DDBJ databases">
        <title>Genome assembly of Pristionchus species.</title>
        <authorList>
            <person name="Yoshida K."/>
            <person name="Sommer R.J."/>
        </authorList>
    </citation>
    <scope>NUCLEOTIDE SEQUENCE [LARGE SCALE GENOMIC DNA]</scope>
    <source>
        <strain evidence="4">RS5460</strain>
    </source>
</reference>
<dbReference type="Proteomes" id="UP001328107">
    <property type="component" value="Unassembled WGS sequence"/>
</dbReference>
<dbReference type="PANTHER" id="PTHR23128:SF132">
    <property type="entry name" value="SERPENTINE RECEPTOR, CLASS E (EPSILON)-RELATED"/>
    <property type="match status" value="1"/>
</dbReference>
<keyword evidence="4" id="KW-1185">Reference proteome</keyword>
<proteinExistence type="inferred from homology"/>
<comment type="similarity">
    <text evidence="1">Belongs to the nematode receptor-like protein sre family.</text>
</comment>
<dbReference type="GO" id="GO:0007606">
    <property type="term" value="P:sensory perception of chemical stimulus"/>
    <property type="evidence" value="ECO:0007669"/>
    <property type="project" value="InterPro"/>
</dbReference>
<feature type="transmembrane region" description="Helical" evidence="2">
    <location>
        <begin position="38"/>
        <end position="60"/>
    </location>
</feature>
<feature type="transmembrane region" description="Helical" evidence="2">
    <location>
        <begin position="7"/>
        <end position="26"/>
    </location>
</feature>
<evidence type="ECO:0000256" key="1">
    <source>
        <dbReference type="ARBA" id="ARBA00006803"/>
    </source>
</evidence>
<feature type="non-terminal residue" evidence="3">
    <location>
        <position position="90"/>
    </location>
</feature>
<keyword evidence="2" id="KW-0472">Membrane</keyword>
<dbReference type="InterPro" id="IPR004151">
    <property type="entry name" value="7TM_GPCR_serpentine_rcpt_Sre"/>
</dbReference>
<keyword evidence="2" id="KW-1133">Transmembrane helix</keyword>
<keyword evidence="2" id="KW-0812">Transmembrane</keyword>
<feature type="non-terminal residue" evidence="3">
    <location>
        <position position="1"/>
    </location>
</feature>
<accession>A0AAN5CT96</accession>